<dbReference type="InterPro" id="IPR008211">
    <property type="entry name" value="Laminin_N"/>
</dbReference>
<dbReference type="PROSITE" id="PS50025">
    <property type="entry name" value="LAM_G_DOMAIN"/>
    <property type="match status" value="3"/>
</dbReference>
<reference evidence="18 19" key="1">
    <citation type="submission" date="2024-05" db="EMBL/GenBank/DDBJ databases">
        <title>Genetic variation in Jamaican populations of the coffee berry borer (Hypothenemus hampei).</title>
        <authorList>
            <person name="Errbii M."/>
            <person name="Myrie A."/>
        </authorList>
    </citation>
    <scope>NUCLEOTIDE SEQUENCE [LARGE SCALE GENOMIC DNA]</scope>
    <source>
        <strain evidence="18">JA-Hopewell-2020-01-JO</strain>
        <tissue evidence="18">Whole body</tissue>
    </source>
</reference>
<dbReference type="Gene3D" id="2.60.120.260">
    <property type="entry name" value="Galactose-binding domain-like"/>
    <property type="match status" value="1"/>
</dbReference>
<feature type="domain" description="Laminin IV type A" evidence="16">
    <location>
        <begin position="529"/>
        <end position="719"/>
    </location>
</feature>
<keyword evidence="9" id="KW-0325">Glycoprotein</keyword>
<keyword evidence="2" id="KW-0964">Secreted</keyword>
<dbReference type="CDD" id="cd00055">
    <property type="entry name" value="EGF_Lam"/>
    <property type="match status" value="16"/>
</dbReference>
<dbReference type="GO" id="GO:0048731">
    <property type="term" value="P:system development"/>
    <property type="evidence" value="ECO:0007669"/>
    <property type="project" value="UniProtKB-ARBA"/>
</dbReference>
<evidence type="ECO:0000256" key="3">
    <source>
        <dbReference type="ARBA" id="ARBA00022530"/>
    </source>
</evidence>
<dbReference type="Gene3D" id="2.170.300.10">
    <property type="entry name" value="Tie2 ligand-binding domain superfamily"/>
    <property type="match status" value="2"/>
</dbReference>
<evidence type="ECO:0000256" key="10">
    <source>
        <dbReference type="ARBA" id="ARBA00023292"/>
    </source>
</evidence>
<evidence type="ECO:0000259" key="14">
    <source>
        <dbReference type="PROSITE" id="PS50025"/>
    </source>
</evidence>
<feature type="domain" description="Laminin EGF-like" evidence="15">
    <location>
        <begin position="1448"/>
        <end position="1493"/>
    </location>
</feature>
<dbReference type="PROSITE" id="PS00022">
    <property type="entry name" value="EGF_1"/>
    <property type="match status" value="2"/>
</dbReference>
<feature type="disulfide bond" evidence="12">
    <location>
        <begin position="1518"/>
        <end position="1527"/>
    </location>
</feature>
<dbReference type="Pfam" id="PF00054">
    <property type="entry name" value="Laminin_G_1"/>
    <property type="match status" value="1"/>
</dbReference>
<comment type="subcellular location">
    <subcellularLocation>
        <location evidence="1">Secreted</location>
        <location evidence="1">Extracellular space</location>
        <location evidence="1">Extracellular matrix</location>
        <location evidence="1">Basement membrane</location>
    </subcellularLocation>
</comment>
<dbReference type="FunFam" id="2.10.25.10:FF:000135">
    <property type="entry name" value="Laminin subunit beta 4"/>
    <property type="match status" value="1"/>
</dbReference>
<dbReference type="PROSITE" id="PS51117">
    <property type="entry name" value="LAMININ_NTER"/>
    <property type="match status" value="1"/>
</dbReference>
<dbReference type="PANTHER" id="PTHR10574">
    <property type="entry name" value="NETRIN/LAMININ-RELATED"/>
    <property type="match status" value="1"/>
</dbReference>
<dbReference type="InterPro" id="IPR050440">
    <property type="entry name" value="Laminin/Netrin_ECM"/>
</dbReference>
<keyword evidence="8 12" id="KW-1015">Disulfide bond</keyword>
<feature type="disulfide bond" evidence="12">
    <location>
        <begin position="1055"/>
        <end position="1067"/>
    </location>
</feature>
<dbReference type="PANTHER" id="PTHR10574:SF428">
    <property type="entry name" value="LAMININ SUBUNIT ALPHA-1-LIKE PROTEIN"/>
    <property type="match status" value="1"/>
</dbReference>
<feature type="domain" description="Laminin EGF-like" evidence="15">
    <location>
        <begin position="867"/>
        <end position="911"/>
    </location>
</feature>
<dbReference type="PROSITE" id="PS01248">
    <property type="entry name" value="EGF_LAM_1"/>
    <property type="match status" value="6"/>
</dbReference>
<dbReference type="FunFam" id="2.10.25.10:FF:000580">
    <property type="entry name" value="Wing blister, isoform B"/>
    <property type="match status" value="1"/>
</dbReference>
<dbReference type="InterPro" id="IPR000742">
    <property type="entry name" value="EGF"/>
</dbReference>
<keyword evidence="6" id="KW-0084">Basement membrane</keyword>
<dbReference type="InterPro" id="IPR000034">
    <property type="entry name" value="Laminin_IV"/>
</dbReference>
<feature type="disulfide bond" evidence="12">
    <location>
        <begin position="1222"/>
        <end position="1231"/>
    </location>
</feature>
<feature type="disulfide bond" evidence="12">
    <location>
        <begin position="1007"/>
        <end position="1019"/>
    </location>
</feature>
<feature type="disulfide bond" evidence="12">
    <location>
        <begin position="1076"/>
        <end position="1085"/>
    </location>
</feature>
<dbReference type="PRINTS" id="PR00011">
    <property type="entry name" value="EGFLAMININ"/>
</dbReference>
<feature type="disulfide bond" evidence="12">
    <location>
        <begin position="1195"/>
        <end position="1207"/>
    </location>
</feature>
<evidence type="ECO:0000313" key="18">
    <source>
        <dbReference type="EMBL" id="KAL1491007.1"/>
    </source>
</evidence>
<feature type="coiled-coil region" evidence="13">
    <location>
        <begin position="2119"/>
        <end position="2146"/>
    </location>
</feature>
<dbReference type="Gene3D" id="2.60.120.200">
    <property type="match status" value="4"/>
</dbReference>
<feature type="disulfide bond" evidence="12">
    <location>
        <begin position="961"/>
        <end position="978"/>
    </location>
</feature>
<dbReference type="FunFam" id="2.10.25.10:FF:000130">
    <property type="entry name" value="Laminin subunit beta 1"/>
    <property type="match status" value="1"/>
</dbReference>
<keyword evidence="5" id="KW-0677">Repeat</keyword>
<evidence type="ECO:0000259" key="17">
    <source>
        <dbReference type="PROSITE" id="PS51117"/>
    </source>
</evidence>
<dbReference type="SUPFAM" id="SSF49899">
    <property type="entry name" value="Concanavalin A-like lectins/glucanases"/>
    <property type="match status" value="4"/>
</dbReference>
<feature type="domain" description="Laminin EGF-like" evidence="15">
    <location>
        <begin position="462"/>
        <end position="508"/>
    </location>
</feature>
<dbReference type="Pfam" id="PF00052">
    <property type="entry name" value="Laminin_B"/>
    <property type="match status" value="2"/>
</dbReference>
<feature type="disulfide bond" evidence="12">
    <location>
        <begin position="1009"/>
        <end position="1026"/>
    </location>
</feature>
<dbReference type="FunFam" id="2.60.120.200:FF:000200">
    <property type="entry name" value="Laminin subunit alpha-3"/>
    <property type="match status" value="1"/>
</dbReference>
<dbReference type="SMART" id="SM00281">
    <property type="entry name" value="LamB"/>
    <property type="match status" value="1"/>
</dbReference>
<dbReference type="Pfam" id="PF06008">
    <property type="entry name" value="Laminin_I"/>
    <property type="match status" value="1"/>
</dbReference>
<feature type="disulfide bond" evidence="12">
    <location>
        <begin position="959"/>
        <end position="971"/>
    </location>
</feature>
<dbReference type="FunFam" id="2.10.25.10:FF:000069">
    <property type="entry name" value="Laminin subunit alpha 1"/>
    <property type="match status" value="1"/>
</dbReference>
<dbReference type="FunFam" id="2.10.25.10:FF:000074">
    <property type="entry name" value="Laminin subunit alpha"/>
    <property type="match status" value="1"/>
</dbReference>
<dbReference type="Proteomes" id="UP001566132">
    <property type="component" value="Unassembled WGS sequence"/>
</dbReference>
<evidence type="ECO:0000256" key="8">
    <source>
        <dbReference type="ARBA" id="ARBA00023157"/>
    </source>
</evidence>
<dbReference type="SMART" id="SM00136">
    <property type="entry name" value="LamNT"/>
    <property type="match status" value="1"/>
</dbReference>
<feature type="disulfide bond" evidence="12">
    <location>
        <begin position="1151"/>
        <end position="1168"/>
    </location>
</feature>
<feature type="domain" description="Laminin G" evidence="14">
    <location>
        <begin position="2869"/>
        <end position="3046"/>
    </location>
</feature>
<feature type="domain" description="Laminin EGF-like" evidence="15">
    <location>
        <begin position="1195"/>
        <end position="1252"/>
    </location>
</feature>
<evidence type="ECO:0000256" key="1">
    <source>
        <dbReference type="ARBA" id="ARBA00004302"/>
    </source>
</evidence>
<dbReference type="FunFam" id="2.10.25.10:FF:000188">
    <property type="entry name" value="Laminin subunit gamma 2"/>
    <property type="match status" value="1"/>
</dbReference>
<feature type="domain" description="Laminin G" evidence="14">
    <location>
        <begin position="2691"/>
        <end position="2864"/>
    </location>
</feature>
<dbReference type="GO" id="GO:0005604">
    <property type="term" value="C:basement membrane"/>
    <property type="evidence" value="ECO:0007669"/>
    <property type="project" value="UniProtKB-SubCell"/>
</dbReference>
<feature type="disulfide bond" evidence="12">
    <location>
        <begin position="1546"/>
        <end position="1558"/>
    </location>
</feature>
<feature type="disulfide bond" evidence="12">
    <location>
        <begin position="1467"/>
        <end position="1476"/>
    </location>
</feature>
<feature type="disulfide bond" evidence="12">
    <location>
        <begin position="1149"/>
        <end position="1161"/>
    </location>
</feature>
<accession>A0ABD1E8L0</accession>
<keyword evidence="7 13" id="KW-0175">Coiled coil</keyword>
<feature type="disulfide bond" evidence="12">
    <location>
        <begin position="884"/>
        <end position="893"/>
    </location>
</feature>
<feature type="disulfide bond" evidence="12">
    <location>
        <begin position="1028"/>
        <end position="1037"/>
    </location>
</feature>
<dbReference type="SMART" id="SM00180">
    <property type="entry name" value="EGF_Lam"/>
    <property type="match status" value="17"/>
</dbReference>
<evidence type="ECO:0000256" key="7">
    <source>
        <dbReference type="ARBA" id="ARBA00023054"/>
    </source>
</evidence>
<feature type="disulfide bond" evidence="12">
    <location>
        <begin position="482"/>
        <end position="491"/>
    </location>
</feature>
<evidence type="ECO:0000256" key="4">
    <source>
        <dbReference type="ARBA" id="ARBA00022729"/>
    </source>
</evidence>
<dbReference type="Pfam" id="PF02210">
    <property type="entry name" value="Laminin_G_2"/>
    <property type="match status" value="2"/>
</dbReference>
<dbReference type="Gene3D" id="2.10.25.10">
    <property type="entry name" value="Laminin"/>
    <property type="match status" value="12"/>
</dbReference>
<feature type="disulfide bond" evidence="12">
    <location>
        <begin position="1057"/>
        <end position="1074"/>
    </location>
</feature>
<gene>
    <name evidence="18" type="ORF">ABEB36_011669</name>
</gene>
<dbReference type="InterPro" id="IPR056863">
    <property type="entry name" value="LMN_ATRN_NET-like_EGF"/>
</dbReference>
<feature type="domain" description="Laminin EGF-like" evidence="15">
    <location>
        <begin position="959"/>
        <end position="1006"/>
    </location>
</feature>
<dbReference type="SMART" id="SM00282">
    <property type="entry name" value="LamG"/>
    <property type="match status" value="3"/>
</dbReference>
<dbReference type="InterPro" id="IPR002049">
    <property type="entry name" value="LE_dom"/>
</dbReference>
<feature type="coiled-coil region" evidence="13">
    <location>
        <begin position="1659"/>
        <end position="1704"/>
    </location>
</feature>
<dbReference type="Pfam" id="PF00053">
    <property type="entry name" value="EGF_laminin"/>
    <property type="match status" value="13"/>
</dbReference>
<keyword evidence="19" id="KW-1185">Reference proteome</keyword>
<comment type="caution">
    <text evidence="12">Lacks conserved residue(s) required for the propagation of feature annotation.</text>
</comment>
<comment type="caution">
    <text evidence="18">The sequence shown here is derived from an EMBL/GenBank/DDBJ whole genome shotgun (WGS) entry which is preliminary data.</text>
</comment>
<dbReference type="PROSITE" id="PS50027">
    <property type="entry name" value="EGF_LAM_2"/>
    <property type="match status" value="12"/>
</dbReference>
<evidence type="ECO:0000256" key="6">
    <source>
        <dbReference type="ARBA" id="ARBA00022869"/>
    </source>
</evidence>
<keyword evidence="10 12" id="KW-0424">Laminin EGF-like domain</keyword>
<organism evidence="18 19">
    <name type="scientific">Hypothenemus hampei</name>
    <name type="common">Coffee berry borer</name>
    <dbReference type="NCBI Taxonomy" id="57062"/>
    <lineage>
        <taxon>Eukaryota</taxon>
        <taxon>Metazoa</taxon>
        <taxon>Ecdysozoa</taxon>
        <taxon>Arthropoda</taxon>
        <taxon>Hexapoda</taxon>
        <taxon>Insecta</taxon>
        <taxon>Pterygota</taxon>
        <taxon>Neoptera</taxon>
        <taxon>Endopterygota</taxon>
        <taxon>Coleoptera</taxon>
        <taxon>Polyphaga</taxon>
        <taxon>Cucujiformia</taxon>
        <taxon>Curculionidae</taxon>
        <taxon>Scolytinae</taxon>
        <taxon>Hypothenemus</taxon>
    </lineage>
</organism>
<evidence type="ECO:0000256" key="13">
    <source>
        <dbReference type="SAM" id="Coils"/>
    </source>
</evidence>
<feature type="domain" description="Laminin N-terminal" evidence="17">
    <location>
        <begin position="43"/>
        <end position="284"/>
    </location>
</feature>
<feature type="disulfide bond" evidence="12">
    <location>
        <begin position="1170"/>
        <end position="1179"/>
    </location>
</feature>
<keyword evidence="4" id="KW-0732">Signal</keyword>
<keyword evidence="3" id="KW-0272">Extracellular matrix</keyword>
<evidence type="ECO:0008006" key="20">
    <source>
        <dbReference type="Google" id="ProtNLM"/>
    </source>
</evidence>
<evidence type="ECO:0000259" key="16">
    <source>
        <dbReference type="PROSITE" id="PS51115"/>
    </source>
</evidence>
<feature type="disulfide bond" evidence="12">
    <location>
        <begin position="912"/>
        <end position="924"/>
    </location>
</feature>
<feature type="disulfide bond" evidence="11">
    <location>
        <begin position="3019"/>
        <end position="3046"/>
    </location>
</feature>
<proteinExistence type="predicted"/>
<evidence type="ECO:0000256" key="2">
    <source>
        <dbReference type="ARBA" id="ARBA00022525"/>
    </source>
</evidence>
<feature type="domain" description="Laminin EGF-like" evidence="15">
    <location>
        <begin position="1494"/>
        <end position="1545"/>
    </location>
</feature>
<protein>
    <recommendedName>
        <fullName evidence="20">Laminin subunit alpha-1</fullName>
    </recommendedName>
</protein>
<feature type="disulfide bond" evidence="12">
    <location>
        <begin position="773"/>
        <end position="782"/>
    </location>
</feature>
<dbReference type="PROSITE" id="PS51115">
    <property type="entry name" value="LAMININ_IVA"/>
    <property type="match status" value="1"/>
</dbReference>
<feature type="domain" description="Laminin EGF-like" evidence="15">
    <location>
        <begin position="912"/>
        <end position="958"/>
    </location>
</feature>
<dbReference type="InterPro" id="IPR001791">
    <property type="entry name" value="Laminin_G"/>
</dbReference>
<dbReference type="CDD" id="cd00110">
    <property type="entry name" value="LamG"/>
    <property type="match status" value="3"/>
</dbReference>
<dbReference type="FunFam" id="2.60.120.260:FF:000154">
    <property type="entry name" value="laminin subunit alpha-1 isoform X1"/>
    <property type="match status" value="1"/>
</dbReference>
<dbReference type="SUPFAM" id="SSF57196">
    <property type="entry name" value="EGF/Laminin"/>
    <property type="match status" value="12"/>
</dbReference>
<sequence>MSVCLSLSLSLYLRFLKNQQRGIGNNNQQQEQQEHLGGRNANAKAGLWPSVFNLATKAVISANATCGTRGREEFCKLSETIKGGGCGICDDFSSDQSKRHPINLAIDGSNRWWQSPALYYSAEYEYVTVTVDLKQIYQIVYIILKAANSPRPGAWILERSLDGERFVPWQYFARSDKECLDRFGLPSARGKPRYFTDNEVICTAFFSKLTPLENGEVHVSLIQGRPGANETSPELLEFTKAQFVRFRFVGLRGNFDPVPKWLGQDRQKDKKLFYSLKDISIGGQCVCHGHAENCRHNVASGHPECECQHHTCGPNCEKCCPLFNQKPWAPGTSRDAHKCVPCNCHGHAQSCTYDEQVDTNRTSLNINGIYQGGGVCQNCSDFTAGINCEKCLHGYYRPAGIRPADPVPCLKCDCSSTGTDVSEICIQYGTLAGVCKCKPSFAGPRCDICAPGYRGYPACESCPCDPKGTLLAGNDCERECVCKENVEGPYCDRCKPGFFGLSSQGCLACFCSGITQVCELALVKSNTIDTLKNWLITDLTVTRFITPVTSSSSVFSVGNYELPGVENLYWLAPNDYLGNKLEVYGSTFKFNVQWVVMRGDTSGEPSIGPDIIIVGTNGEYLGYGDEIYGSQKMSFEIPLKEPGWYVIPNEIKDITTSMSKRDYNKGPATRKQFLTVLSNIKHILLRGTFHTDQIEALLESATMSYGNENSNYEEGTVEKCSCYTGLSCESCSFGYVRIFANSSDKINVEGFCGKCDCNGHSQTCDPDTGECSCEHNTVGEKCERCAVGFYGNPLRGTVSDCKNCACPMENPENNFSPSCQLDYFNLNNEGGYVCTQCPQGYTGDHCEICDDGYYGDPMEIGNNCKPCDCNRGPCDRKTGQCLACKGNTEGWKCEKCKAEHYGDPISLNCKACECDPIGSLSKQCDNITGQCECKDKFIGRTCDQCEVGFGNVTALCPACSCNAIGAKSELCDTHTGICDCLPGVEGFRCDACQNLYWGFSTNGCQACNCDPNGSKYSSCDPVTGNCICRTHYEGRTCNICKAGYWKTLKKDCIKCHCNEFGALDSFCHQETGQCMCKPGVHGQNCDRCMPNYHGTVESGCIQCEPCTRKGHVCGKGGKCTCPTLTVGKECERCSINSWGFRPGVGCKACNCSHNGSATLQCDKNNGSCQCKLGYEGTRCEKCAFGYHGYPNCKKCLCHPIGTVENDCRHGLCRCNDDGTCNCKENVVGTHCAECKDGTFGLSKDNNGRGCTECFCFGRSNKCSDTKYNWDKIRFEKGIESNEPISLDTISLPKQFMGDLTNSYDGYLSINGTGGKFSVFLTGNGLSLNSDLSTNEIKLNEHFWRITSGRNLPLQCKTHLTRPCFLLVLQKVTSLIIQSQDMEIVEVLLDSAKPYIPYNRTSHSIEKCECPLEYAGLSCQDPNRGYYRYYPPPSQMSWIDETVGIAKPCECNGKSFDCDPDSGRCRNCSNHTAGSHCESCDTGYYQDISGNCQACVCPSESENNAESCVVKKHGFSCQCKKGYTGSKCESCKDSYYRDPNNNKCVPCNCNYYGSHSSICDSSGRCHCKSGFHGIKCSQCKHSREFIKDGICTPCDECTQLLFGDIDRLYKALDTVQDLFKGGLNPPWKVLDALRAKFKHYNKTINYKIDRINHIKNAVDIKSLENDVYGFTKKLDELNKDANSFLERTDNDLRSAKSSLKELKGIEEQINDIIKVLRQFGKKHIDLEGAVDKGASILEEMKSYVSDSVSQAENFNEKVSEYCHRIGNEVKNYFNRIPKLPCDDLTKFNEKLDELDLITREADDQTAVALFQNDRHKRTLNELKRIVGDVDETRHQIDDDFKEIGNKLRAINAKLGELKKIASTMEDFDTSEMQELENKLYAIEDESPNLEDLVRQASEHVSKLKKTINDRIGALNFTKDETEKIKTSGVYNEIFEGVALARQTADEANEILERALGVTQPPDYETDSLLVRTSLALAQSDRLKHRIINMGNITNSLHARIKDVDNSKETLIDNGRLNNDLIRQLQFIEDQITTKDPLVEKLYKTLDNSTRIVEKMRQIEKEVSALNISIWYDLFNQKKTYDNVRIETEVEILRANNAVNDAVSKVTHLLENNRNLDDEGVRDGQLKLDRVTSQIKELQNKILYAKQAAESVNIAIGLSNCSMLYSAPLSQTEVFRNLAVTFKCANCQLVKWTRAGLNIKVRGGKVVLDYNGKDGLLIGKDGGVKMEKTLHIQRSDSLLQMKLGNETGWKSAHIGNKAIIVDSTDVFQVGDGREGDHNPYIYKLSINDHNIGLWKFTQTYGWCKGQPRVNVKDIYGAKSFYSGSGYKKFNSTTLTPAKFNLQFYFATFDENSLIYLAQEVEHSWAFIALSLDNGHLKFDVRHNNDKTVTLKSKEKFNDGKTYSVDIVMAYSNKMQYYSLETDKNKDSTKKPLDGKAVFRIRKAIHYIGGVPPTFNVKNIDVNTRSFLGFLSHRAPLTNELISSGVTQKTGELELHKVWSNGNGSIEINVVDTRELDSLSFILRPLNANAALMDIPNFGTITLSNRLLQFNLINGEHYLASAKMALNLNDYNVIEVMFKSGTIILNVNDETETIVRTVAGYNGHFNEFVMILGSIEGFESLYGGISDIFINKKEILFTAKTVRRFSNVEIGREAPLFRPAITLKGLNTAMNISNTMQSTQSCAMSASYATHPTAVHFVNQLDSFIKIKTQFLKKDFNFEFDFRTLTSDGTLFVAIGSSHYVLLELKDGLLKFDVKGKKKVGKNWPIVFRNKVNDGEWHSVRLVKKNGKKVQMWLDSLSTKRPIRMPKTVLRNEVFLGNLPRNYVTNEFLQERIQPFEGCINNLKINEEIKLLGKNTSDVTYNNIRQCFPKIEEGAYFAGDAYAIYKEGFRINKILELSFEFRTSELNGIFLTISNENNYPALSVELQSGAVVMTVDLGNGVQSSPANNLNSDFALCNNMWHNITAVYTSSELTVYVDGVRKSWVQSAVNSLMDEIDAPLYIGGLPDNAAVGTLKTRENFKGCIRNLRIDNELKNWSEMEELNGVLLNSCPITN</sequence>
<feature type="disulfide bond" evidence="12">
    <location>
        <begin position="933"/>
        <end position="942"/>
    </location>
</feature>
<dbReference type="SMART" id="SM00181">
    <property type="entry name" value="EGF"/>
    <property type="match status" value="12"/>
</dbReference>
<feature type="domain" description="Laminin EGF-like" evidence="15">
    <location>
        <begin position="1149"/>
        <end position="1194"/>
    </location>
</feature>
<feature type="domain" description="Laminin G" evidence="14">
    <location>
        <begin position="2314"/>
        <end position="2502"/>
    </location>
</feature>
<dbReference type="EMBL" id="JBDJPC010000009">
    <property type="protein sequence ID" value="KAL1491007.1"/>
    <property type="molecule type" value="Genomic_DNA"/>
</dbReference>
<feature type="domain" description="Laminin EGF-like" evidence="15">
    <location>
        <begin position="1055"/>
        <end position="1102"/>
    </location>
</feature>
<dbReference type="InterPro" id="IPR013320">
    <property type="entry name" value="ConA-like_dom_sf"/>
</dbReference>
<dbReference type="Pfam" id="PF24973">
    <property type="entry name" value="EGF_LMN_ATRN"/>
    <property type="match status" value="2"/>
</dbReference>
<evidence type="ECO:0000256" key="9">
    <source>
        <dbReference type="ARBA" id="ARBA00023180"/>
    </source>
</evidence>
<feature type="domain" description="Laminin EGF-like" evidence="15">
    <location>
        <begin position="755"/>
        <end position="803"/>
    </location>
</feature>
<evidence type="ECO:0000256" key="12">
    <source>
        <dbReference type="PROSITE-ProRule" id="PRU00460"/>
    </source>
</evidence>
<feature type="disulfide bond" evidence="12">
    <location>
        <begin position="980"/>
        <end position="989"/>
    </location>
</feature>
<feature type="disulfide bond" evidence="12">
    <location>
        <begin position="914"/>
        <end position="931"/>
    </location>
</feature>
<dbReference type="FunFam" id="2.10.25.10:FF:000082">
    <property type="entry name" value="Laminin subunit alpha 1"/>
    <property type="match status" value="3"/>
</dbReference>
<dbReference type="GO" id="GO:0048513">
    <property type="term" value="P:animal organ development"/>
    <property type="evidence" value="ECO:0007669"/>
    <property type="project" value="UniProtKB-ARBA"/>
</dbReference>
<feature type="domain" description="Laminin EGF-like" evidence="15">
    <location>
        <begin position="1007"/>
        <end position="1054"/>
    </location>
</feature>
<name>A0ABD1E8L0_HYPHA</name>
<evidence type="ECO:0000259" key="15">
    <source>
        <dbReference type="PROSITE" id="PS50027"/>
    </source>
</evidence>
<dbReference type="Pfam" id="PF00055">
    <property type="entry name" value="Laminin_N"/>
    <property type="match status" value="1"/>
</dbReference>
<evidence type="ECO:0000256" key="5">
    <source>
        <dbReference type="ARBA" id="ARBA00022737"/>
    </source>
</evidence>
<feature type="disulfide bond" evidence="12">
    <location>
        <begin position="1566"/>
        <end position="1575"/>
    </location>
</feature>
<evidence type="ECO:0000256" key="11">
    <source>
        <dbReference type="PROSITE-ProRule" id="PRU00122"/>
    </source>
</evidence>
<feature type="domain" description="Laminin EGF-like" evidence="15">
    <location>
        <begin position="1546"/>
        <end position="1592"/>
    </location>
</feature>
<evidence type="ECO:0000313" key="19">
    <source>
        <dbReference type="Proteomes" id="UP001566132"/>
    </source>
</evidence>
<dbReference type="InterPro" id="IPR009254">
    <property type="entry name" value="Laminin_aI"/>
</dbReference>